<accession>A0A433V0Q3</accession>
<sequence>MNMQKLSRSVLSMLFTGLVLLPLAPAYSVTFRAKGSPQKTAGGATRGVCQHVGTSSPQPILTALIPATERELTAAAYPTVLVKISEPATRKAELTLWDEEGNGIYQTIVDLNATSGITSFKIPQASEPLAVGKQYKWNLALICDPEERQRDIVLEGRLERVELSSALNSSLATASPLEKAKLYAQNGLWYDTVATLADLKRSLPQNTQIGAEWQELLQSVGLTELSQVPVVDCCQQPKN</sequence>
<proteinExistence type="predicted"/>
<dbReference type="Proteomes" id="UP000276103">
    <property type="component" value="Unassembled WGS sequence"/>
</dbReference>
<name>A0A433V0Q3_ANAVA</name>
<keyword evidence="2" id="KW-1185">Reference proteome</keyword>
<dbReference type="EMBL" id="RSCM01000001">
    <property type="protein sequence ID" value="RUS99638.1"/>
    <property type="molecule type" value="Genomic_DNA"/>
</dbReference>
<organism evidence="1 2">
    <name type="scientific">Trichormus variabilis SAG 1403-4b</name>
    <dbReference type="NCBI Taxonomy" id="447716"/>
    <lineage>
        <taxon>Bacteria</taxon>
        <taxon>Bacillati</taxon>
        <taxon>Cyanobacteriota</taxon>
        <taxon>Cyanophyceae</taxon>
        <taxon>Nostocales</taxon>
        <taxon>Nostocaceae</taxon>
        <taxon>Trichormus</taxon>
    </lineage>
</organism>
<dbReference type="Pfam" id="PF06051">
    <property type="entry name" value="DUF928"/>
    <property type="match status" value="1"/>
</dbReference>
<dbReference type="OrthoDB" id="536034at2"/>
<evidence type="ECO:0008006" key="3">
    <source>
        <dbReference type="Google" id="ProtNLM"/>
    </source>
</evidence>
<evidence type="ECO:0000313" key="1">
    <source>
        <dbReference type="EMBL" id="RUS99638.1"/>
    </source>
</evidence>
<gene>
    <name evidence="1" type="ORF">DSM107003_02220</name>
</gene>
<comment type="caution">
    <text evidence="1">The sequence shown here is derived from an EMBL/GenBank/DDBJ whole genome shotgun (WGS) entry which is preliminary data.</text>
</comment>
<evidence type="ECO:0000313" key="2">
    <source>
        <dbReference type="Proteomes" id="UP000276103"/>
    </source>
</evidence>
<dbReference type="AlphaFoldDB" id="A0A433V0Q3"/>
<dbReference type="RefSeq" id="WP_127051826.1">
    <property type="nucleotide sequence ID" value="NZ_RSCM01000001.1"/>
</dbReference>
<dbReference type="InterPro" id="IPR010328">
    <property type="entry name" value="DUF928"/>
</dbReference>
<protein>
    <recommendedName>
        <fullName evidence="3">DUF928 domain-containing protein</fullName>
    </recommendedName>
</protein>
<reference evidence="1 2" key="1">
    <citation type="journal article" date="2019" name="Genome Biol. Evol.">
        <title>Day and night: Metabolic profiles and evolutionary relationships of six axenic non-marine cyanobacteria.</title>
        <authorList>
            <person name="Will S.E."/>
            <person name="Henke P."/>
            <person name="Boedeker C."/>
            <person name="Huang S."/>
            <person name="Brinkmann H."/>
            <person name="Rohde M."/>
            <person name="Jarek M."/>
            <person name="Friedl T."/>
            <person name="Seufert S."/>
            <person name="Schumacher M."/>
            <person name="Overmann J."/>
            <person name="Neumann-Schaal M."/>
            <person name="Petersen J."/>
        </authorList>
    </citation>
    <scope>NUCLEOTIDE SEQUENCE [LARGE SCALE GENOMIC DNA]</scope>
    <source>
        <strain evidence="1 2">SAG 1403-4b</strain>
    </source>
</reference>